<dbReference type="InterPro" id="IPR051909">
    <property type="entry name" value="MFP_Cation_Efflux"/>
</dbReference>
<evidence type="ECO:0000256" key="2">
    <source>
        <dbReference type="ARBA" id="ARBA00022448"/>
    </source>
</evidence>
<dbReference type="InterPro" id="IPR058649">
    <property type="entry name" value="CzcB_C"/>
</dbReference>
<evidence type="ECO:0000259" key="3">
    <source>
        <dbReference type="Pfam" id="PF25954"/>
    </source>
</evidence>
<dbReference type="SUPFAM" id="SSF111369">
    <property type="entry name" value="HlyD-like secretion proteins"/>
    <property type="match status" value="1"/>
</dbReference>
<feature type="domain" description="CzcB-like barrel-sandwich hybrid" evidence="4">
    <location>
        <begin position="89"/>
        <end position="248"/>
    </location>
</feature>
<dbReference type="EMBL" id="WKJK01000018">
    <property type="protein sequence ID" value="MRW93619.1"/>
    <property type="molecule type" value="Genomic_DNA"/>
</dbReference>
<protein>
    <submittedName>
        <fullName evidence="6">Efflux RND transporter periplasmic adaptor subunit</fullName>
    </submittedName>
</protein>
<dbReference type="PANTHER" id="PTHR30097">
    <property type="entry name" value="CATION EFFLUX SYSTEM PROTEIN CUSB"/>
    <property type="match status" value="1"/>
</dbReference>
<comment type="caution">
    <text evidence="6">The sequence shown here is derived from an EMBL/GenBank/DDBJ whole genome shotgun (WGS) entry which is preliminary data.</text>
</comment>
<proteinExistence type="inferred from homology"/>
<dbReference type="NCBIfam" id="TIGR01730">
    <property type="entry name" value="RND_mfp"/>
    <property type="match status" value="1"/>
</dbReference>
<accession>A0A6I2LBH1</accession>
<keyword evidence="7" id="KW-1185">Reference proteome</keyword>
<feature type="domain" description="CzcB-like C-terminal circularly permuted SH3-like" evidence="5">
    <location>
        <begin position="332"/>
        <end position="388"/>
    </location>
</feature>
<evidence type="ECO:0000256" key="1">
    <source>
        <dbReference type="ARBA" id="ARBA00009477"/>
    </source>
</evidence>
<comment type="similarity">
    <text evidence="1">Belongs to the membrane fusion protein (MFP) (TC 8.A.1) family.</text>
</comment>
<dbReference type="InterPro" id="IPR058792">
    <property type="entry name" value="Beta-barrel_RND_2"/>
</dbReference>
<evidence type="ECO:0000259" key="5">
    <source>
        <dbReference type="Pfam" id="PF25975"/>
    </source>
</evidence>
<dbReference type="RefSeq" id="WP_154382206.1">
    <property type="nucleotide sequence ID" value="NZ_WKJK01000018.1"/>
</dbReference>
<dbReference type="Pfam" id="PF25975">
    <property type="entry name" value="CzcB_C"/>
    <property type="match status" value="1"/>
</dbReference>
<evidence type="ECO:0000313" key="7">
    <source>
        <dbReference type="Proteomes" id="UP000433309"/>
    </source>
</evidence>
<evidence type="ECO:0000313" key="6">
    <source>
        <dbReference type="EMBL" id="MRW93619.1"/>
    </source>
</evidence>
<reference evidence="6 7" key="1">
    <citation type="submission" date="2019-11" db="EMBL/GenBank/DDBJ databases">
        <title>Novel species isolated from a subtropical stream in China.</title>
        <authorList>
            <person name="Lu H."/>
        </authorList>
    </citation>
    <scope>NUCLEOTIDE SEQUENCE [LARGE SCALE GENOMIC DNA]</scope>
    <source>
        <strain evidence="6 7">FT80W</strain>
    </source>
</reference>
<dbReference type="Gene3D" id="1.10.287.470">
    <property type="entry name" value="Helix hairpin bin"/>
    <property type="match status" value="1"/>
</dbReference>
<dbReference type="InterPro" id="IPR058647">
    <property type="entry name" value="BSH_CzcB-like"/>
</dbReference>
<organism evidence="6 7">
    <name type="scientific">Duganella guangzhouensis</name>
    <dbReference type="NCBI Taxonomy" id="2666084"/>
    <lineage>
        <taxon>Bacteria</taxon>
        <taxon>Pseudomonadati</taxon>
        <taxon>Pseudomonadota</taxon>
        <taxon>Betaproteobacteria</taxon>
        <taxon>Burkholderiales</taxon>
        <taxon>Oxalobacteraceae</taxon>
        <taxon>Telluria group</taxon>
        <taxon>Duganella</taxon>
    </lineage>
</organism>
<feature type="domain" description="CusB-like beta-barrel" evidence="3">
    <location>
        <begin position="252"/>
        <end position="326"/>
    </location>
</feature>
<sequence>MNKTPLKNFYLPSLVAIAAVALTGWSLVGLHAKEAPAPEPVAALVHDGEVLRIPERSPLRRSLVVAAMPEQSVSVPFTLPAVVEADPARLARVLPPLAGRIVRLNKQLGDAVRAGEVLFVIDAPDFAQANADAAKAQSALLLARRNLERQRELARSDIAAGRDVEQAQSDYEQAASEAARATARLAQAGGAAHGGSGGVGAGAAADGRTAGGGQLAVRSPLSGRVVALAATEGAYWNDATAPLMTVADLSKVYISANAQEKDLAQLYVGQQASVRLDAYPAPLKGQVAYVGEMLDADTRTVKVRLPFDNRDGRLKPGMFAEATLEARPHAGIVVPMSAVIQSGFSSRAFVEVKPWQFAPRDLKLGAQIGEQVEVLSGLKPGERVVVKDGVLLND</sequence>
<dbReference type="GO" id="GO:0022857">
    <property type="term" value="F:transmembrane transporter activity"/>
    <property type="evidence" value="ECO:0007669"/>
    <property type="project" value="InterPro"/>
</dbReference>
<evidence type="ECO:0000259" key="4">
    <source>
        <dbReference type="Pfam" id="PF25973"/>
    </source>
</evidence>
<dbReference type="FunFam" id="2.40.30.170:FF:000010">
    <property type="entry name" value="Efflux RND transporter periplasmic adaptor subunit"/>
    <property type="match status" value="1"/>
</dbReference>
<gene>
    <name evidence="6" type="ORF">GJ699_26860</name>
</gene>
<dbReference type="Proteomes" id="UP000433309">
    <property type="component" value="Unassembled WGS sequence"/>
</dbReference>
<dbReference type="Pfam" id="PF25954">
    <property type="entry name" value="Beta-barrel_RND_2"/>
    <property type="match status" value="1"/>
</dbReference>
<dbReference type="InterPro" id="IPR006143">
    <property type="entry name" value="RND_pump_MFP"/>
</dbReference>
<dbReference type="GO" id="GO:0016020">
    <property type="term" value="C:membrane"/>
    <property type="evidence" value="ECO:0007669"/>
    <property type="project" value="InterPro"/>
</dbReference>
<dbReference type="AlphaFoldDB" id="A0A6I2LBH1"/>
<keyword evidence="2" id="KW-0813">Transport</keyword>
<dbReference type="Gene3D" id="2.40.30.170">
    <property type="match status" value="1"/>
</dbReference>
<name>A0A6I2LBH1_9BURK</name>
<dbReference type="Pfam" id="PF25973">
    <property type="entry name" value="BSH_CzcB"/>
    <property type="match status" value="1"/>
</dbReference>
<dbReference type="Gene3D" id="2.40.420.20">
    <property type="match status" value="1"/>
</dbReference>